<accession>A0A235FAL2</accession>
<organism evidence="1 2">
    <name type="scientific">Fictibacillus aquaticus</name>
    <dbReference type="NCBI Taxonomy" id="2021314"/>
    <lineage>
        <taxon>Bacteria</taxon>
        <taxon>Bacillati</taxon>
        <taxon>Bacillota</taxon>
        <taxon>Bacilli</taxon>
        <taxon>Bacillales</taxon>
        <taxon>Fictibacillaceae</taxon>
        <taxon>Fictibacillus</taxon>
    </lineage>
</organism>
<dbReference type="Pfam" id="PF09501">
    <property type="entry name" value="Bac_small_YrzI"/>
    <property type="match status" value="1"/>
</dbReference>
<reference evidence="1 2" key="1">
    <citation type="submission" date="2017-07" db="EMBL/GenBank/DDBJ databases">
        <title>Fictibacillus sp. nov. GDSW-R2A3 Genome sequencing and assembly.</title>
        <authorList>
            <person name="Mayilraj S."/>
        </authorList>
    </citation>
    <scope>NUCLEOTIDE SEQUENCE [LARGE SCALE GENOMIC DNA]</scope>
    <source>
        <strain evidence="1 2">GDSW-R2A3</strain>
    </source>
</reference>
<comment type="caution">
    <text evidence="1">The sequence shown here is derived from an EMBL/GenBank/DDBJ whole genome shotgun (WGS) entry which is preliminary data.</text>
</comment>
<protein>
    <recommendedName>
        <fullName evidence="3">YrzI family small protein</fullName>
    </recommendedName>
</protein>
<evidence type="ECO:0000313" key="2">
    <source>
        <dbReference type="Proteomes" id="UP000215059"/>
    </source>
</evidence>
<evidence type="ECO:0000313" key="1">
    <source>
        <dbReference type="EMBL" id="OYD58003.1"/>
    </source>
</evidence>
<evidence type="ECO:0008006" key="3">
    <source>
        <dbReference type="Google" id="ProtNLM"/>
    </source>
</evidence>
<dbReference type="InterPro" id="IPR012655">
    <property type="entry name" value="YrzI"/>
</dbReference>
<sequence length="76" mass="9269">MRYYNGSYWRKIRHEGQKNENQGRDKNMFTLNLLFVSITVSFKKKEMTYSDYNDQKRIKGLYESMRDKSANHISMF</sequence>
<proteinExistence type="predicted"/>
<name>A0A235FAL2_9BACL</name>
<dbReference type="EMBL" id="NOII01000002">
    <property type="protein sequence ID" value="OYD58003.1"/>
    <property type="molecule type" value="Genomic_DNA"/>
</dbReference>
<dbReference type="Proteomes" id="UP000215059">
    <property type="component" value="Unassembled WGS sequence"/>
</dbReference>
<gene>
    <name evidence="1" type="ORF">CGZ90_08930</name>
</gene>
<dbReference type="AlphaFoldDB" id="A0A235FAL2"/>
<keyword evidence="2" id="KW-1185">Reference proteome</keyword>